<organism evidence="3">
    <name type="scientific">Solibacter usitatus (strain Ellin6076)</name>
    <dbReference type="NCBI Taxonomy" id="234267"/>
    <lineage>
        <taxon>Bacteria</taxon>
        <taxon>Pseudomonadati</taxon>
        <taxon>Acidobacteriota</taxon>
        <taxon>Terriglobia</taxon>
        <taxon>Bryobacterales</taxon>
        <taxon>Solibacteraceae</taxon>
        <taxon>Candidatus Solibacter</taxon>
    </lineage>
</organism>
<keyword evidence="1" id="KW-1133">Transmembrane helix</keyword>
<dbReference type="HOGENOM" id="CLU_060016_1_0_0"/>
<dbReference type="AlphaFoldDB" id="Q01TX3"/>
<feature type="transmembrane region" description="Helical" evidence="1">
    <location>
        <begin position="232"/>
        <end position="252"/>
    </location>
</feature>
<feature type="transmembrane region" description="Helical" evidence="1">
    <location>
        <begin position="106"/>
        <end position="124"/>
    </location>
</feature>
<dbReference type="InterPro" id="IPR000620">
    <property type="entry name" value="EamA_dom"/>
</dbReference>
<dbReference type="InParanoid" id="Q01TX3"/>
<feature type="transmembrane region" description="Helical" evidence="1">
    <location>
        <begin position="285"/>
        <end position="302"/>
    </location>
</feature>
<sequence length="330" mass="36294" precursor="true">MNPTAFAPLGLLLAAAMSVTNVMTDVWRKHALEKRELFPVTFWTRIAVTVVFGLMLLVQILRGVPVVIRAPLPTFFFYLVLDVSLITIVMWLYFRALQISPLSMCIPFLAFTPVFLIPSTYFILGQKPQPIKLLGVLLIVVGSLAMHRTLFAVGWLAPVKAVIEYPGSRYMLIVAFIFSLTNPLDAKLVAMSDVFTEAFAYGIGLCISFYLLTRMQRGNFAAAARGNGKYIVLAGVFDAVSLLFQLASYAYIPVVITVSIKRAGIVLSVFAGWLFFRERGITDKVIAASVMFCGVLILYLKVTPVEALAIVAATLIGMTIALYATREKAA</sequence>
<feature type="transmembrane region" description="Helical" evidence="1">
    <location>
        <begin position="75"/>
        <end position="94"/>
    </location>
</feature>
<evidence type="ECO:0000256" key="1">
    <source>
        <dbReference type="SAM" id="Phobius"/>
    </source>
</evidence>
<evidence type="ECO:0000313" key="3">
    <source>
        <dbReference type="EMBL" id="ABJ86897.1"/>
    </source>
</evidence>
<dbReference type="SUPFAM" id="SSF103481">
    <property type="entry name" value="Multidrug resistance efflux transporter EmrE"/>
    <property type="match status" value="2"/>
</dbReference>
<dbReference type="KEGG" id="sus:Acid_5956"/>
<proteinExistence type="predicted"/>
<gene>
    <name evidence="3" type="ordered locus">Acid_5956</name>
</gene>
<dbReference type="GO" id="GO:0016020">
    <property type="term" value="C:membrane"/>
    <property type="evidence" value="ECO:0007669"/>
    <property type="project" value="InterPro"/>
</dbReference>
<dbReference type="InterPro" id="IPR037185">
    <property type="entry name" value="EmrE-like"/>
</dbReference>
<reference evidence="3" key="1">
    <citation type="submission" date="2006-10" db="EMBL/GenBank/DDBJ databases">
        <title>Complete sequence of Solibacter usitatus Ellin6076.</title>
        <authorList>
            <consortium name="US DOE Joint Genome Institute"/>
            <person name="Copeland A."/>
            <person name="Lucas S."/>
            <person name="Lapidus A."/>
            <person name="Barry K."/>
            <person name="Detter J.C."/>
            <person name="Glavina del Rio T."/>
            <person name="Hammon N."/>
            <person name="Israni S."/>
            <person name="Dalin E."/>
            <person name="Tice H."/>
            <person name="Pitluck S."/>
            <person name="Thompson L.S."/>
            <person name="Brettin T."/>
            <person name="Bruce D."/>
            <person name="Han C."/>
            <person name="Tapia R."/>
            <person name="Gilna P."/>
            <person name="Schmutz J."/>
            <person name="Larimer F."/>
            <person name="Land M."/>
            <person name="Hauser L."/>
            <person name="Kyrpides N."/>
            <person name="Mikhailova N."/>
            <person name="Janssen P.H."/>
            <person name="Kuske C.R."/>
            <person name="Richardson P."/>
        </authorList>
    </citation>
    <scope>NUCLEOTIDE SEQUENCE</scope>
    <source>
        <strain evidence="3">Ellin6076</strain>
    </source>
</reference>
<feature type="domain" description="EamA" evidence="2">
    <location>
        <begin position="9"/>
        <end position="145"/>
    </location>
</feature>
<dbReference type="eggNOG" id="COG0697">
    <property type="taxonomic scope" value="Bacteria"/>
</dbReference>
<feature type="transmembrane region" description="Helical" evidence="1">
    <location>
        <begin position="42"/>
        <end position="63"/>
    </location>
</feature>
<feature type="transmembrane region" description="Helical" evidence="1">
    <location>
        <begin position="308"/>
        <end position="325"/>
    </location>
</feature>
<feature type="transmembrane region" description="Helical" evidence="1">
    <location>
        <begin position="258"/>
        <end position="276"/>
    </location>
</feature>
<keyword evidence="1" id="KW-0472">Membrane</keyword>
<feature type="transmembrane region" description="Helical" evidence="1">
    <location>
        <begin position="194"/>
        <end position="212"/>
    </location>
</feature>
<dbReference type="OrthoDB" id="5762785at2"/>
<dbReference type="Pfam" id="PF00892">
    <property type="entry name" value="EamA"/>
    <property type="match status" value="1"/>
</dbReference>
<protein>
    <recommendedName>
        <fullName evidence="2">EamA domain-containing protein</fullName>
    </recommendedName>
</protein>
<dbReference type="Gene3D" id="1.10.3730.20">
    <property type="match status" value="1"/>
</dbReference>
<keyword evidence="1" id="KW-0812">Transmembrane</keyword>
<name>Q01TX3_SOLUE</name>
<feature type="transmembrane region" description="Helical" evidence="1">
    <location>
        <begin position="136"/>
        <end position="157"/>
    </location>
</feature>
<evidence type="ECO:0000259" key="2">
    <source>
        <dbReference type="Pfam" id="PF00892"/>
    </source>
</evidence>
<accession>Q01TX3</accession>
<dbReference type="STRING" id="234267.Acid_5956"/>
<dbReference type="EMBL" id="CP000473">
    <property type="protein sequence ID" value="ABJ86897.1"/>
    <property type="molecule type" value="Genomic_DNA"/>
</dbReference>